<reference evidence="1" key="1">
    <citation type="submission" date="2021-09" db="EMBL/GenBank/DDBJ databases">
        <authorList>
            <consortium name="AG Swart"/>
            <person name="Singh M."/>
            <person name="Singh A."/>
            <person name="Seah K."/>
            <person name="Emmerich C."/>
        </authorList>
    </citation>
    <scope>NUCLEOTIDE SEQUENCE</scope>
    <source>
        <strain evidence="1">ATCC30299</strain>
    </source>
</reference>
<dbReference type="EMBL" id="CAJZBQ010000025">
    <property type="protein sequence ID" value="CAG9320259.1"/>
    <property type="molecule type" value="Genomic_DNA"/>
</dbReference>
<dbReference type="InterPro" id="IPR029063">
    <property type="entry name" value="SAM-dependent_MTases_sf"/>
</dbReference>
<organism evidence="1 2">
    <name type="scientific">Blepharisma stoltei</name>
    <dbReference type="NCBI Taxonomy" id="1481888"/>
    <lineage>
        <taxon>Eukaryota</taxon>
        <taxon>Sar</taxon>
        <taxon>Alveolata</taxon>
        <taxon>Ciliophora</taxon>
        <taxon>Postciliodesmatophora</taxon>
        <taxon>Heterotrichea</taxon>
        <taxon>Heterotrichida</taxon>
        <taxon>Blepharismidae</taxon>
        <taxon>Blepharisma</taxon>
    </lineage>
</organism>
<protein>
    <recommendedName>
        <fullName evidence="3">Class I SAM-dependent methyltransferase</fullName>
    </recommendedName>
</protein>
<proteinExistence type="predicted"/>
<evidence type="ECO:0008006" key="3">
    <source>
        <dbReference type="Google" id="ProtNLM"/>
    </source>
</evidence>
<accession>A0AAU9J2U9</accession>
<name>A0AAU9J2U9_9CILI</name>
<dbReference type="SUPFAM" id="SSF53335">
    <property type="entry name" value="S-adenosyl-L-methionine-dependent methyltransferases"/>
    <property type="match status" value="1"/>
</dbReference>
<dbReference type="AlphaFoldDB" id="A0AAU9J2U9"/>
<gene>
    <name evidence="1" type="ORF">BSTOLATCC_MIC26181</name>
</gene>
<keyword evidence="2" id="KW-1185">Reference proteome</keyword>
<dbReference type="CDD" id="cd02440">
    <property type="entry name" value="AdoMet_MTases"/>
    <property type="match status" value="1"/>
</dbReference>
<comment type="caution">
    <text evidence="1">The sequence shown here is derived from an EMBL/GenBank/DDBJ whole genome shotgun (WGS) entry which is preliminary data.</text>
</comment>
<dbReference type="Pfam" id="PF13578">
    <property type="entry name" value="Methyltransf_24"/>
    <property type="match status" value="1"/>
</dbReference>
<sequence length="252" mass="28403">MSRLIDNFIIMVSSSVLLLQMVLCLSAYAITTENYVLSDSPNPDFEKFGEYSNAILRSSIFLALSGRISKEDKRYPTLTEVLKLMVDRNSYTLIEAGTAREGEGSCAGDGCSTPIFAHFSYLTGRNFISVDISEKNCEKSRQAIRPYADNSKVIKSDSIAFLKEFRDPIDFLYLDSVDYDFKNPKVSQEHSLKEIKAAYGKLHEHSIILLDDCTLPGGGKCKLAAEFLLKNGWEKLIDSYQMVFIHTESIIW</sequence>
<dbReference type="Gene3D" id="3.40.50.150">
    <property type="entry name" value="Vaccinia Virus protein VP39"/>
    <property type="match status" value="1"/>
</dbReference>
<evidence type="ECO:0000313" key="1">
    <source>
        <dbReference type="EMBL" id="CAG9320259.1"/>
    </source>
</evidence>
<dbReference type="Proteomes" id="UP001162131">
    <property type="component" value="Unassembled WGS sequence"/>
</dbReference>
<evidence type="ECO:0000313" key="2">
    <source>
        <dbReference type="Proteomes" id="UP001162131"/>
    </source>
</evidence>